<evidence type="ECO:0000313" key="3">
    <source>
        <dbReference type="Proteomes" id="UP000822688"/>
    </source>
</evidence>
<dbReference type="Gene3D" id="3.30.40.10">
    <property type="entry name" value="Zinc/RING finger domain, C3HC4 (zinc finger)"/>
    <property type="match status" value="1"/>
</dbReference>
<reference evidence="2" key="1">
    <citation type="submission" date="2020-06" db="EMBL/GenBank/DDBJ databases">
        <title>WGS assembly of Ceratodon purpureus strain R40.</title>
        <authorList>
            <person name="Carey S.B."/>
            <person name="Jenkins J."/>
            <person name="Shu S."/>
            <person name="Lovell J.T."/>
            <person name="Sreedasyam A."/>
            <person name="Maumus F."/>
            <person name="Tiley G.P."/>
            <person name="Fernandez-Pozo N."/>
            <person name="Barry K."/>
            <person name="Chen C."/>
            <person name="Wang M."/>
            <person name="Lipzen A."/>
            <person name="Daum C."/>
            <person name="Saski C.A."/>
            <person name="Payton A.C."/>
            <person name="Mcbreen J.C."/>
            <person name="Conrad R.E."/>
            <person name="Kollar L.M."/>
            <person name="Olsson S."/>
            <person name="Huttunen S."/>
            <person name="Landis J.B."/>
            <person name="Wickett N.J."/>
            <person name="Johnson M.G."/>
            <person name="Rensing S.A."/>
            <person name="Grimwood J."/>
            <person name="Schmutz J."/>
            <person name="Mcdaniel S.F."/>
        </authorList>
    </citation>
    <scope>NUCLEOTIDE SEQUENCE</scope>
    <source>
        <strain evidence="2">R40</strain>
    </source>
</reference>
<feature type="compositionally biased region" description="Basic and acidic residues" evidence="1">
    <location>
        <begin position="280"/>
        <end position="294"/>
    </location>
</feature>
<keyword evidence="3" id="KW-1185">Reference proteome</keyword>
<organism evidence="2 3">
    <name type="scientific">Ceratodon purpureus</name>
    <name type="common">Fire moss</name>
    <name type="synonym">Dicranum purpureum</name>
    <dbReference type="NCBI Taxonomy" id="3225"/>
    <lineage>
        <taxon>Eukaryota</taxon>
        <taxon>Viridiplantae</taxon>
        <taxon>Streptophyta</taxon>
        <taxon>Embryophyta</taxon>
        <taxon>Bryophyta</taxon>
        <taxon>Bryophytina</taxon>
        <taxon>Bryopsida</taxon>
        <taxon>Dicranidae</taxon>
        <taxon>Pseudoditrichales</taxon>
        <taxon>Ditrichaceae</taxon>
        <taxon>Ceratodon</taxon>
    </lineage>
</organism>
<protein>
    <submittedName>
        <fullName evidence="2">Uncharacterized protein</fullName>
    </submittedName>
</protein>
<sequence length="317" mass="37573">MGNCNHKFHITCIAKAALNNKQCVMCRSSISSRFYEMLGLQHVMPPGHEFDRWNLPLDQLPKKELNYYEWGKSLAWNPETMTHQLSTANDAGMDDLSWMTHDYEVEMRAREIPDAKDREFFCRNFGGHWSIHGNRFFRFPKPEVVVDADGKRREVERDYGQLDEYKMYDRTPVGRALVLAKLEEAIQHRRTFTEESFKYSDLDYWVIIKKSDDALQKIVCDWRRALRAEDNSSRWSRNRIEKIVQEIVAKIEKAKELWNGKNSKKRNRDNPYEDDPEWGEDNRCSLDRVEEEYRSGGTITHPSQRRQTRRSNANNGR</sequence>
<evidence type="ECO:0000256" key="1">
    <source>
        <dbReference type="SAM" id="MobiDB-lite"/>
    </source>
</evidence>
<dbReference type="Proteomes" id="UP000822688">
    <property type="component" value="Chromosome 12"/>
</dbReference>
<dbReference type="AlphaFoldDB" id="A0A8T0G7V8"/>
<proteinExistence type="predicted"/>
<dbReference type="EMBL" id="CM026433">
    <property type="protein sequence ID" value="KAG0554099.1"/>
    <property type="molecule type" value="Genomic_DNA"/>
</dbReference>
<gene>
    <name evidence="2" type="ORF">KC19_12G062500</name>
</gene>
<comment type="caution">
    <text evidence="2">The sequence shown here is derived from an EMBL/GenBank/DDBJ whole genome shotgun (WGS) entry which is preliminary data.</text>
</comment>
<feature type="region of interest" description="Disordered" evidence="1">
    <location>
        <begin position="261"/>
        <end position="317"/>
    </location>
</feature>
<accession>A0A8T0G7V8</accession>
<name>A0A8T0G7V8_CERPU</name>
<dbReference type="InterPro" id="IPR013083">
    <property type="entry name" value="Znf_RING/FYVE/PHD"/>
</dbReference>
<dbReference type="SUPFAM" id="SSF57850">
    <property type="entry name" value="RING/U-box"/>
    <property type="match status" value="1"/>
</dbReference>
<evidence type="ECO:0000313" key="2">
    <source>
        <dbReference type="EMBL" id="KAG0554099.1"/>
    </source>
</evidence>